<gene>
    <name evidence="2" type="ORF">NHN17_06235</name>
</gene>
<protein>
    <submittedName>
        <fullName evidence="2">Uncharacterized protein</fullName>
    </submittedName>
</protein>
<evidence type="ECO:0000313" key="2">
    <source>
        <dbReference type="EMBL" id="MCQ1057658.1"/>
    </source>
</evidence>
<keyword evidence="3" id="KW-1185">Reference proteome</keyword>
<keyword evidence="1" id="KW-0812">Transmembrane</keyword>
<sequence>MMDTDTMFTCIYLLEFDSLIVSYFGHLQISLSLGWAFLFLPIMISAFCIFHSRYRFSIA</sequence>
<accession>A0ABT1MYV4</accession>
<evidence type="ECO:0000313" key="3">
    <source>
        <dbReference type="Proteomes" id="UP001524460"/>
    </source>
</evidence>
<keyword evidence="1" id="KW-1133">Transmembrane helix</keyword>
<name>A0ABT1MYV4_9GAMM</name>
<dbReference type="Proteomes" id="UP001524460">
    <property type="component" value="Unassembled WGS sequence"/>
</dbReference>
<dbReference type="RefSeq" id="WP_255041280.1">
    <property type="nucleotide sequence ID" value="NZ_JANEYT010000009.1"/>
</dbReference>
<reference evidence="2 3" key="1">
    <citation type="submission" date="2022-07" db="EMBL/GenBank/DDBJ databases">
        <title>Photobacterium pectinilyticum sp. nov., a marine bacterium isolated from surface seawater of Qingdao offshore.</title>
        <authorList>
            <person name="Wang X."/>
        </authorList>
    </citation>
    <scope>NUCLEOTIDE SEQUENCE [LARGE SCALE GENOMIC DNA]</scope>
    <source>
        <strain evidence="2 3">ZSDE20</strain>
    </source>
</reference>
<feature type="transmembrane region" description="Helical" evidence="1">
    <location>
        <begin position="31"/>
        <end position="50"/>
    </location>
</feature>
<dbReference type="EMBL" id="JANEYT010000009">
    <property type="protein sequence ID" value="MCQ1057658.1"/>
    <property type="molecule type" value="Genomic_DNA"/>
</dbReference>
<evidence type="ECO:0000256" key="1">
    <source>
        <dbReference type="SAM" id="Phobius"/>
    </source>
</evidence>
<organism evidence="2 3">
    <name type="scientific">Photobacterium pectinilyticum</name>
    <dbReference type="NCBI Taxonomy" id="2906793"/>
    <lineage>
        <taxon>Bacteria</taxon>
        <taxon>Pseudomonadati</taxon>
        <taxon>Pseudomonadota</taxon>
        <taxon>Gammaproteobacteria</taxon>
        <taxon>Vibrionales</taxon>
        <taxon>Vibrionaceae</taxon>
        <taxon>Photobacterium</taxon>
    </lineage>
</organism>
<comment type="caution">
    <text evidence="2">The sequence shown here is derived from an EMBL/GenBank/DDBJ whole genome shotgun (WGS) entry which is preliminary data.</text>
</comment>
<proteinExistence type="predicted"/>
<keyword evidence="1" id="KW-0472">Membrane</keyword>